<proteinExistence type="predicted"/>
<reference evidence="3 4" key="1">
    <citation type="submission" date="2022-09" db="EMBL/GenBank/DDBJ databases">
        <title>Enrichment on poylsaccharides allowed isolation of novel metabolic and taxonomic groups of Haloarchaea.</title>
        <authorList>
            <person name="Sorokin D.Y."/>
            <person name="Elcheninov A.G."/>
            <person name="Khizhniak T.V."/>
            <person name="Kolganova T.V."/>
            <person name="Kublanov I.V."/>
        </authorList>
    </citation>
    <scope>NUCLEOTIDE SEQUENCE [LARGE SCALE GENOMIC DNA]</scope>
    <source>
        <strain evidence="3 4">AArc-m2/3/4</strain>
    </source>
</reference>
<evidence type="ECO:0000259" key="2">
    <source>
        <dbReference type="Pfam" id="PF25213"/>
    </source>
</evidence>
<feature type="domain" description="Methanogenesis regulatory protein FilR1 middle" evidence="1">
    <location>
        <begin position="127"/>
        <end position="253"/>
    </location>
</feature>
<gene>
    <name evidence="3" type="ORF">OB955_22260</name>
</gene>
<dbReference type="Proteomes" id="UP001320972">
    <property type="component" value="Unassembled WGS sequence"/>
</dbReference>
<comment type="caution">
    <text evidence="3">The sequence shown here is derived from an EMBL/GenBank/DDBJ whole genome shotgun (WGS) entry which is preliminary data.</text>
</comment>
<dbReference type="RefSeq" id="WP_338009142.1">
    <property type="nucleotide sequence ID" value="NZ_JAOPKB010000018.1"/>
</dbReference>
<evidence type="ECO:0000259" key="1">
    <source>
        <dbReference type="Pfam" id="PF08350"/>
    </source>
</evidence>
<protein>
    <recommendedName>
        <fullName evidence="5">Transcriptional regulator</fullName>
    </recommendedName>
</protein>
<keyword evidence="4" id="KW-1185">Reference proteome</keyword>
<dbReference type="InterPro" id="IPR013561">
    <property type="entry name" value="FilR1_middle_dom"/>
</dbReference>
<sequence>METETGDRFRNVLSRRYDVLESVREESKAKAELVAELDQSRSTIDRAITELLTIDCLEPTDSDRSRYRSTPTGTVALQTYQEYCSDTDFVQRCAPVLNALEPGTEISECFVSTAELHASSKTPDVALQPTIDLLEGATKLTGTAPVVFGEYFDILTEWMERGEAAMELVLEQELLESIVTNYSAEFTTLTGFGSVELYVYDGEIPYALWLIDREPTDHAGITIYEQGGIKGSLVTDADPAVRWGRAQYDRLKAESTKLESHQS</sequence>
<feature type="domain" description="HVO-A0261-like N-terminal" evidence="2">
    <location>
        <begin position="13"/>
        <end position="88"/>
    </location>
</feature>
<dbReference type="Pfam" id="PF08350">
    <property type="entry name" value="FilR1_middle"/>
    <property type="match status" value="1"/>
</dbReference>
<dbReference type="EMBL" id="JAOPKB010000018">
    <property type="protein sequence ID" value="MCU4975419.1"/>
    <property type="molecule type" value="Genomic_DNA"/>
</dbReference>
<dbReference type="Pfam" id="PF25213">
    <property type="entry name" value="HVO_A0261_N"/>
    <property type="match status" value="1"/>
</dbReference>
<dbReference type="InterPro" id="IPR057527">
    <property type="entry name" value="HVO_A0261-like_N"/>
</dbReference>
<accession>A0ABT2QKF0</accession>
<evidence type="ECO:0000313" key="3">
    <source>
        <dbReference type="EMBL" id="MCU4975419.1"/>
    </source>
</evidence>
<organism evidence="3 4">
    <name type="scientific">Natronoglomus mannanivorans</name>
    <dbReference type="NCBI Taxonomy" id="2979990"/>
    <lineage>
        <taxon>Archaea</taxon>
        <taxon>Methanobacteriati</taxon>
        <taxon>Methanobacteriota</taxon>
        <taxon>Stenosarchaea group</taxon>
        <taxon>Halobacteria</taxon>
        <taxon>Halobacteriales</taxon>
        <taxon>Natrialbaceae</taxon>
        <taxon>Natronoglomus</taxon>
    </lineage>
</organism>
<name>A0ABT2QKF0_9EURY</name>
<evidence type="ECO:0008006" key="5">
    <source>
        <dbReference type="Google" id="ProtNLM"/>
    </source>
</evidence>
<evidence type="ECO:0000313" key="4">
    <source>
        <dbReference type="Proteomes" id="UP001320972"/>
    </source>
</evidence>